<dbReference type="eggNOG" id="COG2207">
    <property type="taxonomic scope" value="Bacteria"/>
</dbReference>
<dbReference type="STRING" id="316067.Geob_2064"/>
<evidence type="ECO:0000259" key="4">
    <source>
        <dbReference type="PROSITE" id="PS01124"/>
    </source>
</evidence>
<organism evidence="5 6">
    <name type="scientific">Geotalea daltonii (strain DSM 22248 / JCM 15807 / FRC-32)</name>
    <name type="common">Geobacter daltonii</name>
    <dbReference type="NCBI Taxonomy" id="316067"/>
    <lineage>
        <taxon>Bacteria</taxon>
        <taxon>Pseudomonadati</taxon>
        <taxon>Thermodesulfobacteriota</taxon>
        <taxon>Desulfuromonadia</taxon>
        <taxon>Geobacterales</taxon>
        <taxon>Geobacteraceae</taxon>
        <taxon>Geotalea</taxon>
    </lineage>
</organism>
<dbReference type="Pfam" id="PF12833">
    <property type="entry name" value="HTH_18"/>
    <property type="match status" value="1"/>
</dbReference>
<dbReference type="InterPro" id="IPR029442">
    <property type="entry name" value="GyrI-like"/>
</dbReference>
<dbReference type="Gene3D" id="3.20.80.10">
    <property type="entry name" value="Regulatory factor, effector binding domain"/>
    <property type="match status" value="1"/>
</dbReference>
<dbReference type="eggNOG" id="COG3449">
    <property type="taxonomic scope" value="Bacteria"/>
</dbReference>
<feature type="domain" description="HTH araC/xylS-type" evidence="4">
    <location>
        <begin position="14"/>
        <end position="112"/>
    </location>
</feature>
<dbReference type="SMART" id="SM00342">
    <property type="entry name" value="HTH_ARAC"/>
    <property type="match status" value="1"/>
</dbReference>
<proteinExistence type="predicted"/>
<dbReference type="PROSITE" id="PS00041">
    <property type="entry name" value="HTH_ARAC_FAMILY_1"/>
    <property type="match status" value="1"/>
</dbReference>
<dbReference type="PROSITE" id="PS01124">
    <property type="entry name" value="HTH_ARAC_FAMILY_2"/>
    <property type="match status" value="1"/>
</dbReference>
<dbReference type="SMART" id="SM00871">
    <property type="entry name" value="AraC_E_bind"/>
    <property type="match status" value="1"/>
</dbReference>
<dbReference type="GO" id="GO:0003700">
    <property type="term" value="F:DNA-binding transcription factor activity"/>
    <property type="evidence" value="ECO:0007669"/>
    <property type="project" value="InterPro"/>
</dbReference>
<dbReference type="Proteomes" id="UP000007721">
    <property type="component" value="Chromosome"/>
</dbReference>
<dbReference type="RefSeq" id="WP_012647148.1">
    <property type="nucleotide sequence ID" value="NC_011979.1"/>
</dbReference>
<name>B9M8S3_GEODF</name>
<evidence type="ECO:0000256" key="3">
    <source>
        <dbReference type="ARBA" id="ARBA00023163"/>
    </source>
</evidence>
<keyword evidence="1" id="KW-0805">Transcription regulation</keyword>
<dbReference type="EMBL" id="CP001390">
    <property type="protein sequence ID" value="ACM20419.1"/>
    <property type="molecule type" value="Genomic_DNA"/>
</dbReference>
<dbReference type="PANTHER" id="PTHR40055">
    <property type="entry name" value="TRANSCRIPTIONAL REGULATOR YGIV-RELATED"/>
    <property type="match status" value="1"/>
</dbReference>
<reference evidence="5 6" key="1">
    <citation type="submission" date="2009-01" db="EMBL/GenBank/DDBJ databases">
        <title>Complete sequence of Geobacter sp. FRC-32.</title>
        <authorList>
            <consortium name="US DOE Joint Genome Institute"/>
            <person name="Lucas S."/>
            <person name="Copeland A."/>
            <person name="Lapidus A."/>
            <person name="Glavina del Rio T."/>
            <person name="Dalin E."/>
            <person name="Tice H."/>
            <person name="Bruce D."/>
            <person name="Goodwin L."/>
            <person name="Pitluck S."/>
            <person name="Saunders E."/>
            <person name="Brettin T."/>
            <person name="Detter J.C."/>
            <person name="Han C."/>
            <person name="Larimer F."/>
            <person name="Land M."/>
            <person name="Hauser L."/>
            <person name="Kyrpides N."/>
            <person name="Ovchinnikova G."/>
            <person name="Kostka J."/>
            <person name="Richardson P."/>
        </authorList>
    </citation>
    <scope>NUCLEOTIDE SEQUENCE [LARGE SCALE GENOMIC DNA]</scope>
    <source>
        <strain evidence="6">DSM 22248 / JCM 15807 / FRC-32</strain>
    </source>
</reference>
<evidence type="ECO:0000256" key="2">
    <source>
        <dbReference type="ARBA" id="ARBA00023125"/>
    </source>
</evidence>
<accession>B9M8S3</accession>
<dbReference type="SUPFAM" id="SSF55136">
    <property type="entry name" value="Probable bacterial effector-binding domain"/>
    <property type="match status" value="1"/>
</dbReference>
<evidence type="ECO:0000313" key="6">
    <source>
        <dbReference type="Proteomes" id="UP000007721"/>
    </source>
</evidence>
<dbReference type="AlphaFoldDB" id="B9M8S3"/>
<dbReference type="InterPro" id="IPR011256">
    <property type="entry name" value="Reg_factor_effector_dom_sf"/>
</dbReference>
<dbReference type="InterPro" id="IPR018062">
    <property type="entry name" value="HTH_AraC-typ_CS"/>
</dbReference>
<keyword evidence="6" id="KW-1185">Reference proteome</keyword>
<dbReference type="PRINTS" id="PR00032">
    <property type="entry name" value="HTHARAC"/>
</dbReference>
<dbReference type="Gene3D" id="1.10.10.60">
    <property type="entry name" value="Homeodomain-like"/>
    <property type="match status" value="2"/>
</dbReference>
<dbReference type="GO" id="GO:0043565">
    <property type="term" value="F:sequence-specific DNA binding"/>
    <property type="evidence" value="ECO:0007669"/>
    <property type="project" value="InterPro"/>
</dbReference>
<dbReference type="HOGENOM" id="CLU_000445_81_1_7"/>
<dbReference type="InterPro" id="IPR050908">
    <property type="entry name" value="SmbC-like"/>
</dbReference>
<evidence type="ECO:0000256" key="1">
    <source>
        <dbReference type="ARBA" id="ARBA00023015"/>
    </source>
</evidence>
<dbReference type="PANTHER" id="PTHR40055:SF1">
    <property type="entry name" value="TRANSCRIPTIONAL REGULATOR YGIV-RELATED"/>
    <property type="match status" value="1"/>
</dbReference>
<sequence length="285" mass="32155">MKETTVNNYQERVNRVLVHIDANLDQPLSLTMLAEVASFSPFHFHRIFAAHMGETLHGHVRRLRLERAAQRLFRTDSGITEIALAAGFETPAAFTKAFREHFGQTPSAFRGNGGPWEPGTDLVHRETAAVPQPQLTSVNGRDVLFVRKTGPYEEAAAAAWQALMAFAYARRLMTRETQLIGISHDDPNITPENRIRYDACITFPGSVKPENEVGIQRIAGGRYAVFLHRGAYERMGATINAIFAGWLPGTDRQLREAPCFEMYLNRDPRRTKPENLRTEVWVPVE</sequence>
<evidence type="ECO:0000313" key="5">
    <source>
        <dbReference type="EMBL" id="ACM20419.1"/>
    </source>
</evidence>
<dbReference type="InterPro" id="IPR020449">
    <property type="entry name" value="Tscrpt_reg_AraC-type_HTH"/>
</dbReference>
<keyword evidence="2" id="KW-0238">DNA-binding</keyword>
<dbReference type="KEGG" id="geo:Geob_2064"/>
<dbReference type="SUPFAM" id="SSF46689">
    <property type="entry name" value="Homeodomain-like"/>
    <property type="match status" value="2"/>
</dbReference>
<dbReference type="Pfam" id="PF06445">
    <property type="entry name" value="GyrI-like"/>
    <property type="match status" value="1"/>
</dbReference>
<keyword evidence="3" id="KW-0804">Transcription</keyword>
<gene>
    <name evidence="5" type="ordered locus">Geob_2064</name>
</gene>
<protein>
    <submittedName>
        <fullName evidence="5">Helix-turn-helix transcriptional regulator, AraC family</fullName>
    </submittedName>
</protein>
<dbReference type="InterPro" id="IPR009057">
    <property type="entry name" value="Homeodomain-like_sf"/>
</dbReference>
<dbReference type="InterPro" id="IPR010499">
    <property type="entry name" value="AraC_E-bd"/>
</dbReference>
<dbReference type="InterPro" id="IPR018060">
    <property type="entry name" value="HTH_AraC"/>
</dbReference>